<comment type="similarity">
    <text evidence="1 4">Belongs to the glycosyl hydrolase 1 family.</text>
</comment>
<feature type="chain" id="PRO_5005891553" evidence="5">
    <location>
        <begin position="20"/>
        <end position="482"/>
    </location>
</feature>
<keyword evidence="5" id="KW-0732">Signal</keyword>
<dbReference type="GO" id="GO:0008422">
    <property type="term" value="F:beta-glucosidase activity"/>
    <property type="evidence" value="ECO:0007669"/>
    <property type="project" value="TreeGrafter"/>
</dbReference>
<dbReference type="STRING" id="131310.A0A0N4ZDP1"/>
<proteinExistence type="inferred from homology"/>
<dbReference type="SUPFAM" id="SSF51445">
    <property type="entry name" value="(Trans)glycosidases"/>
    <property type="match status" value="1"/>
</dbReference>
<evidence type="ECO:0000256" key="5">
    <source>
        <dbReference type="SAM" id="SignalP"/>
    </source>
</evidence>
<dbReference type="GO" id="GO:0005975">
    <property type="term" value="P:carbohydrate metabolic process"/>
    <property type="evidence" value="ECO:0007669"/>
    <property type="project" value="InterPro"/>
</dbReference>
<dbReference type="PANTHER" id="PTHR10353">
    <property type="entry name" value="GLYCOSYL HYDROLASE"/>
    <property type="match status" value="1"/>
</dbReference>
<dbReference type="WBParaSite" id="PTRK_0000570100.1">
    <property type="protein sequence ID" value="PTRK_0000570100.1"/>
    <property type="gene ID" value="PTRK_0000570100"/>
</dbReference>
<evidence type="ECO:0000256" key="4">
    <source>
        <dbReference type="RuleBase" id="RU003690"/>
    </source>
</evidence>
<keyword evidence="6" id="KW-1185">Reference proteome</keyword>
<protein>
    <submittedName>
        <fullName evidence="7">Beta-glucosidase</fullName>
    </submittedName>
</protein>
<organism evidence="6 7">
    <name type="scientific">Parastrongyloides trichosuri</name>
    <name type="common">Possum-specific nematode worm</name>
    <dbReference type="NCBI Taxonomy" id="131310"/>
    <lineage>
        <taxon>Eukaryota</taxon>
        <taxon>Metazoa</taxon>
        <taxon>Ecdysozoa</taxon>
        <taxon>Nematoda</taxon>
        <taxon>Chromadorea</taxon>
        <taxon>Rhabditida</taxon>
        <taxon>Tylenchina</taxon>
        <taxon>Panagrolaimomorpha</taxon>
        <taxon>Strongyloidoidea</taxon>
        <taxon>Strongyloididae</taxon>
        <taxon>Parastrongyloides</taxon>
    </lineage>
</organism>
<dbReference type="Gene3D" id="3.20.20.80">
    <property type="entry name" value="Glycosidases"/>
    <property type="match status" value="1"/>
</dbReference>
<keyword evidence="2" id="KW-0378">Hydrolase</keyword>
<evidence type="ECO:0000256" key="2">
    <source>
        <dbReference type="ARBA" id="ARBA00022801"/>
    </source>
</evidence>
<accession>A0A0N4ZDP1</accession>
<dbReference type="AlphaFoldDB" id="A0A0N4ZDP1"/>
<dbReference type="Pfam" id="PF00232">
    <property type="entry name" value="Glyco_hydro_1"/>
    <property type="match status" value="1"/>
</dbReference>
<evidence type="ECO:0000256" key="1">
    <source>
        <dbReference type="ARBA" id="ARBA00010838"/>
    </source>
</evidence>
<dbReference type="PRINTS" id="PR00131">
    <property type="entry name" value="GLHYDRLASE1"/>
</dbReference>
<evidence type="ECO:0000313" key="6">
    <source>
        <dbReference type="Proteomes" id="UP000038045"/>
    </source>
</evidence>
<evidence type="ECO:0000313" key="7">
    <source>
        <dbReference type="WBParaSite" id="PTRK_0000570100.1"/>
    </source>
</evidence>
<keyword evidence="3" id="KW-0326">Glycosidase</keyword>
<feature type="signal peptide" evidence="5">
    <location>
        <begin position="1"/>
        <end position="19"/>
    </location>
</feature>
<sequence>MVVGKNLLIILVLVKICFPFRNNFIWGVTSAAYSIEGEYNGDGKGLSTWDLYTHKHMNETGDISSDSYNNLEGDINLIKKLNVTHYKFSISWSRILPQGNVDVVNENGLKYYERLIDGLIEINVQPIVTMLHYDIPLALEDMGGWMNDGIVEYFYSYAQFLFDKFGDKVKYWITIEDPYNMIMNGYGGTMVGWAPGGYNLLSNTSIYNGFYNILKSHGKVGKLYKEKYRKGMIGISFTSLPMFSLNIDDGNENEMFFHLSFGLLANPIFSRDGNYPNEVLELFQRKTYEEGRSSSRLRLFTIDEIKEIRNSSDFIGLNYYNVGGSITGLLNEEINVNSNKNMTKVYNQLALEINSVIMKNESENKNVSDISNGLKYSLTYIKKNYLNIPILITGNGVEENGNIDKIEYMKEHLKIIKNSIRNNFNIIGYCVSNFIDGFEWDKGYSKKMGLYEVDFENSSRKRTPRKSSFYYMDVIKNNGEVV</sequence>
<dbReference type="Proteomes" id="UP000038045">
    <property type="component" value="Unplaced"/>
</dbReference>
<dbReference type="InterPro" id="IPR001360">
    <property type="entry name" value="Glyco_hydro_1"/>
</dbReference>
<dbReference type="PANTHER" id="PTHR10353:SF36">
    <property type="entry name" value="LP05116P"/>
    <property type="match status" value="1"/>
</dbReference>
<name>A0A0N4ZDP1_PARTI</name>
<dbReference type="InterPro" id="IPR017853">
    <property type="entry name" value="GH"/>
</dbReference>
<reference evidence="7" key="1">
    <citation type="submission" date="2017-02" db="UniProtKB">
        <authorList>
            <consortium name="WormBaseParasite"/>
        </authorList>
    </citation>
    <scope>IDENTIFICATION</scope>
</reference>
<evidence type="ECO:0000256" key="3">
    <source>
        <dbReference type="ARBA" id="ARBA00023295"/>
    </source>
</evidence>